<organism evidence="1 2">
    <name type="scientific">Rhizobium herbae</name>
    <dbReference type="NCBI Taxonomy" id="508661"/>
    <lineage>
        <taxon>Bacteria</taxon>
        <taxon>Pseudomonadati</taxon>
        <taxon>Pseudomonadota</taxon>
        <taxon>Alphaproteobacteria</taxon>
        <taxon>Hyphomicrobiales</taxon>
        <taxon>Rhizobiaceae</taxon>
        <taxon>Rhizobium/Agrobacterium group</taxon>
        <taxon>Rhizobium</taxon>
    </lineage>
</organism>
<protein>
    <submittedName>
        <fullName evidence="1">Uncharacterized protein</fullName>
    </submittedName>
</protein>
<accession>A0ABS4EFQ3</accession>
<keyword evidence="2" id="KW-1185">Reference proteome</keyword>
<proteinExistence type="predicted"/>
<reference evidence="1 2" key="1">
    <citation type="submission" date="2021-03" db="EMBL/GenBank/DDBJ databases">
        <title>Genomic Encyclopedia of Type Strains, Phase IV (KMG-IV): sequencing the most valuable type-strain genomes for metagenomic binning, comparative biology and taxonomic classification.</title>
        <authorList>
            <person name="Goeker M."/>
        </authorList>
    </citation>
    <scope>NUCLEOTIDE SEQUENCE [LARGE SCALE GENOMIC DNA]</scope>
    <source>
        <strain evidence="1 2">DSM 26427</strain>
    </source>
</reference>
<evidence type="ECO:0000313" key="1">
    <source>
        <dbReference type="EMBL" id="MBP1856767.1"/>
    </source>
</evidence>
<name>A0ABS4EFQ3_9HYPH</name>
<gene>
    <name evidence="1" type="ORF">J2Z75_000247</name>
</gene>
<evidence type="ECO:0000313" key="2">
    <source>
        <dbReference type="Proteomes" id="UP000823786"/>
    </source>
</evidence>
<comment type="caution">
    <text evidence="1">The sequence shown here is derived from an EMBL/GenBank/DDBJ whole genome shotgun (WGS) entry which is preliminary data.</text>
</comment>
<sequence>MANTEMLERAMKVYEDIIRKWNHHESTSSEAVFKARAFAKIVAESVTSEEVLALLDGVAKYNEAQRDYWTAMFYGLPLRDGKSHFIDPKEPFLSVLK</sequence>
<dbReference type="Proteomes" id="UP000823786">
    <property type="component" value="Unassembled WGS sequence"/>
</dbReference>
<dbReference type="EMBL" id="JAGGJV010000001">
    <property type="protein sequence ID" value="MBP1856767.1"/>
    <property type="molecule type" value="Genomic_DNA"/>
</dbReference>
<dbReference type="RefSeq" id="WP_209846535.1">
    <property type="nucleotide sequence ID" value="NZ_JAGGJV010000001.1"/>
</dbReference>